<evidence type="ECO:0000256" key="1">
    <source>
        <dbReference type="ARBA" id="ARBA00004906"/>
    </source>
</evidence>
<dbReference type="Proteomes" id="UP000613740">
    <property type="component" value="Unassembled WGS sequence"/>
</dbReference>
<sequence length="201" mass="20487">EKDADCVDIPNISWGVFEAMMRFVYTGQLDVTPDIAFELLQASDQYLLEGLKRLCENAIAGALTAENVLATFEYSEQFSAPALGRRCLLFVLEHYDEVFKLYDNPKDRPAYFDALRRMVPCLKDSLYSSSGGPIWDSGAVAGAAGGGTSGAASGGGLGSAAAGGAGGAGAAGAAVVAAGGAAGMPPAEPAQPGHRAGNPPA</sequence>
<evidence type="ECO:0000259" key="3">
    <source>
        <dbReference type="Pfam" id="PF00651"/>
    </source>
</evidence>
<feature type="domain" description="BTB" evidence="3">
    <location>
        <begin position="5"/>
        <end position="59"/>
    </location>
</feature>
<dbReference type="PANTHER" id="PTHR46710">
    <property type="entry name" value="ARM REPEAT PROTEIN INTERACTING WITH ABF2"/>
    <property type="match status" value="1"/>
</dbReference>
<evidence type="ECO:0000313" key="4">
    <source>
        <dbReference type="EMBL" id="KAG2425051.1"/>
    </source>
</evidence>
<dbReference type="EMBL" id="JAEHOD010000119">
    <property type="protein sequence ID" value="KAG2425051.1"/>
    <property type="molecule type" value="Genomic_DNA"/>
</dbReference>
<evidence type="ECO:0000313" key="5">
    <source>
        <dbReference type="Proteomes" id="UP000613740"/>
    </source>
</evidence>
<dbReference type="SUPFAM" id="SSF54695">
    <property type="entry name" value="POZ domain"/>
    <property type="match status" value="1"/>
</dbReference>
<evidence type="ECO:0000256" key="2">
    <source>
        <dbReference type="SAM" id="MobiDB-lite"/>
    </source>
</evidence>
<dbReference type="InterPro" id="IPR044282">
    <property type="entry name" value="ABAP1/ARIA"/>
</dbReference>
<accession>A0A835VTT0</accession>
<dbReference type="Pfam" id="PF00651">
    <property type="entry name" value="BTB"/>
    <property type="match status" value="1"/>
</dbReference>
<reference evidence="4" key="1">
    <citation type="journal article" date="2020" name="bioRxiv">
        <title>Comparative genomics of Chlamydomonas.</title>
        <authorList>
            <person name="Craig R.J."/>
            <person name="Hasan A.R."/>
            <person name="Ness R.W."/>
            <person name="Keightley P.D."/>
        </authorList>
    </citation>
    <scope>NUCLEOTIDE SEQUENCE</scope>
    <source>
        <strain evidence="4">CCAP 11/173</strain>
    </source>
</reference>
<dbReference type="OrthoDB" id="29145at2759"/>
<comment type="pathway">
    <text evidence="1">Protein modification; protein ubiquitination.</text>
</comment>
<feature type="non-terminal residue" evidence="4">
    <location>
        <position position="201"/>
    </location>
</feature>
<dbReference type="Gene3D" id="3.30.710.10">
    <property type="entry name" value="Potassium Channel Kv1.1, Chain A"/>
    <property type="match status" value="1"/>
</dbReference>
<feature type="region of interest" description="Disordered" evidence="2">
    <location>
        <begin position="181"/>
        <end position="201"/>
    </location>
</feature>
<dbReference type="PANTHER" id="PTHR46710:SF1">
    <property type="entry name" value="ARM REPEAT PROTEIN INTERACTING WITH ABF2"/>
    <property type="match status" value="1"/>
</dbReference>
<organism evidence="4 5">
    <name type="scientific">Chlamydomonas schloesseri</name>
    <dbReference type="NCBI Taxonomy" id="2026947"/>
    <lineage>
        <taxon>Eukaryota</taxon>
        <taxon>Viridiplantae</taxon>
        <taxon>Chlorophyta</taxon>
        <taxon>core chlorophytes</taxon>
        <taxon>Chlorophyceae</taxon>
        <taxon>CS clade</taxon>
        <taxon>Chlamydomonadales</taxon>
        <taxon>Chlamydomonadaceae</taxon>
        <taxon>Chlamydomonas</taxon>
    </lineage>
</organism>
<name>A0A835VTT0_9CHLO</name>
<gene>
    <name evidence="4" type="ORF">HYH02_015100</name>
</gene>
<comment type="caution">
    <text evidence="4">The sequence shown here is derived from an EMBL/GenBank/DDBJ whole genome shotgun (WGS) entry which is preliminary data.</text>
</comment>
<keyword evidence="5" id="KW-1185">Reference proteome</keyword>
<dbReference type="AlphaFoldDB" id="A0A835VTT0"/>
<proteinExistence type="predicted"/>
<dbReference type="InterPro" id="IPR000210">
    <property type="entry name" value="BTB/POZ_dom"/>
</dbReference>
<protein>
    <recommendedName>
        <fullName evidence="3">BTB domain-containing protein</fullName>
    </recommendedName>
</protein>
<dbReference type="InterPro" id="IPR011333">
    <property type="entry name" value="SKP1/BTB/POZ_sf"/>
</dbReference>